<keyword evidence="2" id="KW-0547">Nucleotide-binding</keyword>
<sequence length="268" mass="30566">MAESAAIGSGSDFSIQLFLFGDGVVGKTCLFMRAIENKFKTCLFMRAIENKFAFDTSTTIGIDSCKKKWIIDEKNIDVILWDTAGNWRYRSIVLDCSRRADGCLLVFDLTDALSFDSIVESIQELHRYGRQDLPMILIGNKSDLTTRREVTYNQAIAVANQFNISYVETSARDGSNIDKIFISLITDVCHKKLPSSDQIKTMFTGEKGAGKSTLIDYMANFFANRRTFHNRVQRITLNPFKCLITRDTNGYAAILKSNYYQFRVYRYI</sequence>
<evidence type="ECO:0000313" key="4">
    <source>
        <dbReference type="EMBL" id="CAF4817110.1"/>
    </source>
</evidence>
<dbReference type="PROSITE" id="PS51419">
    <property type="entry name" value="RAB"/>
    <property type="match status" value="1"/>
</dbReference>
<dbReference type="Pfam" id="PF00071">
    <property type="entry name" value="Ras"/>
    <property type="match status" value="1"/>
</dbReference>
<comment type="similarity">
    <text evidence="1">Belongs to the small GTPase superfamily. Rab family.</text>
</comment>
<dbReference type="NCBIfam" id="TIGR00231">
    <property type="entry name" value="small_GTP"/>
    <property type="match status" value="1"/>
</dbReference>
<evidence type="ECO:0000313" key="5">
    <source>
        <dbReference type="Proteomes" id="UP000663872"/>
    </source>
</evidence>
<reference evidence="3" key="1">
    <citation type="submission" date="2021-02" db="EMBL/GenBank/DDBJ databases">
        <authorList>
            <person name="Nowell W R."/>
        </authorList>
    </citation>
    <scope>NUCLEOTIDE SEQUENCE</scope>
</reference>
<dbReference type="GO" id="GO:0003924">
    <property type="term" value="F:GTPase activity"/>
    <property type="evidence" value="ECO:0007669"/>
    <property type="project" value="InterPro"/>
</dbReference>
<dbReference type="PANTHER" id="PTHR47978">
    <property type="match status" value="1"/>
</dbReference>
<dbReference type="InterPro" id="IPR001806">
    <property type="entry name" value="Small_GTPase"/>
</dbReference>
<evidence type="ECO:0000313" key="3">
    <source>
        <dbReference type="EMBL" id="CAF3579081.1"/>
    </source>
</evidence>
<dbReference type="PRINTS" id="PR00449">
    <property type="entry name" value="RASTRNSFRMNG"/>
</dbReference>
<dbReference type="PROSITE" id="PS51421">
    <property type="entry name" value="RAS"/>
    <property type="match status" value="1"/>
</dbReference>
<organism evidence="3 5">
    <name type="scientific">Rotaria socialis</name>
    <dbReference type="NCBI Taxonomy" id="392032"/>
    <lineage>
        <taxon>Eukaryota</taxon>
        <taxon>Metazoa</taxon>
        <taxon>Spiralia</taxon>
        <taxon>Gnathifera</taxon>
        <taxon>Rotifera</taxon>
        <taxon>Eurotatoria</taxon>
        <taxon>Bdelloidea</taxon>
        <taxon>Philodinida</taxon>
        <taxon>Philodinidae</taxon>
        <taxon>Rotaria</taxon>
    </lineage>
</organism>
<evidence type="ECO:0000256" key="2">
    <source>
        <dbReference type="ARBA" id="ARBA00022741"/>
    </source>
</evidence>
<dbReference type="GO" id="GO:0005525">
    <property type="term" value="F:GTP binding"/>
    <property type="evidence" value="ECO:0007669"/>
    <property type="project" value="InterPro"/>
</dbReference>
<accession>A0A818LJJ8</accession>
<dbReference type="Gene3D" id="3.40.50.300">
    <property type="entry name" value="P-loop containing nucleotide triphosphate hydrolases"/>
    <property type="match status" value="1"/>
</dbReference>
<dbReference type="Proteomes" id="UP000663872">
    <property type="component" value="Unassembled WGS sequence"/>
</dbReference>
<dbReference type="SUPFAM" id="SSF52540">
    <property type="entry name" value="P-loop containing nucleoside triphosphate hydrolases"/>
    <property type="match status" value="1"/>
</dbReference>
<gene>
    <name evidence="3" type="ORF">GRG538_LOCUS21622</name>
    <name evidence="4" type="ORF">QYT958_LOCUS24830</name>
</gene>
<dbReference type="InterPro" id="IPR005225">
    <property type="entry name" value="Small_GTP-bd"/>
</dbReference>
<dbReference type="SMART" id="SM00173">
    <property type="entry name" value="RAS"/>
    <property type="match status" value="1"/>
</dbReference>
<comment type="caution">
    <text evidence="3">The sequence shown here is derived from an EMBL/GenBank/DDBJ whole genome shotgun (WGS) entry which is preliminary data.</text>
</comment>
<dbReference type="InterPro" id="IPR027417">
    <property type="entry name" value="P-loop_NTPase"/>
</dbReference>
<name>A0A818LJJ8_9BILA</name>
<dbReference type="CDD" id="cd00154">
    <property type="entry name" value="Rab"/>
    <property type="match status" value="1"/>
</dbReference>
<dbReference type="EMBL" id="CAJNYT010003576">
    <property type="protein sequence ID" value="CAF3579081.1"/>
    <property type="molecule type" value="Genomic_DNA"/>
</dbReference>
<dbReference type="SMART" id="SM00174">
    <property type="entry name" value="RHO"/>
    <property type="match status" value="1"/>
</dbReference>
<protein>
    <submittedName>
        <fullName evidence="3">Uncharacterized protein</fullName>
    </submittedName>
</protein>
<dbReference type="AlphaFoldDB" id="A0A818LJJ8"/>
<dbReference type="EMBL" id="CAJOBR010005417">
    <property type="protein sequence ID" value="CAF4817110.1"/>
    <property type="molecule type" value="Genomic_DNA"/>
</dbReference>
<dbReference type="SMART" id="SM00175">
    <property type="entry name" value="RAB"/>
    <property type="match status" value="1"/>
</dbReference>
<evidence type="ECO:0000256" key="1">
    <source>
        <dbReference type="ARBA" id="ARBA00006270"/>
    </source>
</evidence>
<proteinExistence type="inferred from homology"/>
<dbReference type="FunFam" id="3.40.50.300:FF:001447">
    <property type="entry name" value="Ras-related protein Rab-1B"/>
    <property type="match status" value="1"/>
</dbReference>
<dbReference type="Proteomes" id="UP000663848">
    <property type="component" value="Unassembled WGS sequence"/>
</dbReference>